<dbReference type="InterPro" id="IPR032710">
    <property type="entry name" value="NTF2-like_dom_sf"/>
</dbReference>
<protein>
    <submittedName>
        <fullName evidence="2">YybH family protein</fullName>
    </submittedName>
</protein>
<dbReference type="Gene3D" id="3.10.450.50">
    <property type="match status" value="1"/>
</dbReference>
<sequence length="137" mass="14751">MSRPNDPMAAVGEYIDAFNRGDVDALAAACAEPMQILDGMAPHVWQGPTASQDWWRDVLAEGEHVGASGYYVALGEPRHVDVNGDCGYVVVPTTMTFDLKGQQIVQNGGVFTVALRNGDDGWRLTAWAWSRGSNSPA</sequence>
<proteinExistence type="predicted"/>
<reference evidence="2 3" key="1">
    <citation type="submission" date="2024-12" db="EMBL/GenBank/DDBJ databases">
        <title>The coexistence of Mycolicibacterium septicum and Mycolicibacterium nivoides in clinical samples.</title>
        <authorList>
            <person name="Wang C."/>
            <person name="Feng Y."/>
            <person name="Zong Z."/>
        </authorList>
    </citation>
    <scope>NUCLEOTIDE SEQUENCE [LARGE SCALE GENOMIC DNA]</scope>
    <source>
        <strain evidence="2 3">120309</strain>
    </source>
</reference>
<dbReference type="Pfam" id="PF13474">
    <property type="entry name" value="SnoaL_3"/>
    <property type="match status" value="1"/>
</dbReference>
<dbReference type="EMBL" id="JBKBDD010000021">
    <property type="protein sequence ID" value="MFN6548220.1"/>
    <property type="molecule type" value="Genomic_DNA"/>
</dbReference>
<dbReference type="InterPro" id="IPR037401">
    <property type="entry name" value="SnoaL-like"/>
</dbReference>
<dbReference type="RefSeq" id="WP_090428581.1">
    <property type="nucleotide sequence ID" value="NZ_JBKBDD010000021.1"/>
</dbReference>
<feature type="domain" description="SnoaL-like" evidence="1">
    <location>
        <begin position="9"/>
        <end position="128"/>
    </location>
</feature>
<evidence type="ECO:0000313" key="2">
    <source>
        <dbReference type="EMBL" id="MFN6548220.1"/>
    </source>
</evidence>
<accession>A0ABW9LKT4</accession>
<organism evidence="2 3">
    <name type="scientific">Mycolicibacterium nivoides</name>
    <dbReference type="NCBI Taxonomy" id="2487344"/>
    <lineage>
        <taxon>Bacteria</taxon>
        <taxon>Bacillati</taxon>
        <taxon>Actinomycetota</taxon>
        <taxon>Actinomycetes</taxon>
        <taxon>Mycobacteriales</taxon>
        <taxon>Mycobacteriaceae</taxon>
        <taxon>Mycolicibacterium</taxon>
    </lineage>
</organism>
<name>A0ABW9LKT4_9MYCO</name>
<keyword evidence="3" id="KW-1185">Reference proteome</keyword>
<dbReference type="SUPFAM" id="SSF54427">
    <property type="entry name" value="NTF2-like"/>
    <property type="match status" value="1"/>
</dbReference>
<comment type="caution">
    <text evidence="2">The sequence shown here is derived from an EMBL/GenBank/DDBJ whole genome shotgun (WGS) entry which is preliminary data.</text>
</comment>
<evidence type="ECO:0000259" key="1">
    <source>
        <dbReference type="Pfam" id="PF13474"/>
    </source>
</evidence>
<evidence type="ECO:0000313" key="3">
    <source>
        <dbReference type="Proteomes" id="UP001635816"/>
    </source>
</evidence>
<gene>
    <name evidence="2" type="ORF">ACK4CT_34160</name>
</gene>
<dbReference type="Proteomes" id="UP001635816">
    <property type="component" value="Unassembled WGS sequence"/>
</dbReference>